<dbReference type="SUPFAM" id="SSF141868">
    <property type="entry name" value="EAL domain-like"/>
    <property type="match status" value="1"/>
</dbReference>
<dbReference type="PIRSF" id="PIRSF003180">
    <property type="entry name" value="DiGMPpdiest_YuxH"/>
    <property type="match status" value="1"/>
</dbReference>
<evidence type="ECO:0000313" key="3">
    <source>
        <dbReference type="EMBL" id="CAB3792138.1"/>
    </source>
</evidence>
<organism evidence="3 4">
    <name type="scientific">Pararobbsia alpina</name>
    <dbReference type="NCBI Taxonomy" id="621374"/>
    <lineage>
        <taxon>Bacteria</taxon>
        <taxon>Pseudomonadati</taxon>
        <taxon>Pseudomonadota</taxon>
        <taxon>Betaproteobacteria</taxon>
        <taxon>Burkholderiales</taxon>
        <taxon>Burkholderiaceae</taxon>
        <taxon>Pararobbsia</taxon>
    </lineage>
</organism>
<feature type="domain" description="HDOD" evidence="2">
    <location>
        <begin position="228"/>
        <end position="420"/>
    </location>
</feature>
<accession>A0A6S7BB19</accession>
<reference evidence="3 4" key="1">
    <citation type="submission" date="2020-04" db="EMBL/GenBank/DDBJ databases">
        <authorList>
            <person name="De Canck E."/>
        </authorList>
    </citation>
    <scope>NUCLEOTIDE SEQUENCE [LARGE SCALE GENOMIC DNA]</scope>
    <source>
        <strain evidence="3 4">LMG 28138</strain>
    </source>
</reference>
<keyword evidence="4" id="KW-1185">Reference proteome</keyword>
<dbReference type="AlphaFoldDB" id="A0A6S7BB19"/>
<dbReference type="EMBL" id="CADIKM010000015">
    <property type="protein sequence ID" value="CAB3792138.1"/>
    <property type="molecule type" value="Genomic_DNA"/>
</dbReference>
<dbReference type="PANTHER" id="PTHR33525">
    <property type="match status" value="1"/>
</dbReference>
<dbReference type="PANTHER" id="PTHR33525:SF4">
    <property type="entry name" value="CYCLIC DI-GMP PHOSPHODIESTERASE CDGJ"/>
    <property type="match status" value="1"/>
</dbReference>
<dbReference type="InterPro" id="IPR052340">
    <property type="entry name" value="RNase_Y/CdgJ"/>
</dbReference>
<dbReference type="GO" id="GO:0071111">
    <property type="term" value="F:cyclic-guanylate-specific phosphodiesterase activity"/>
    <property type="evidence" value="ECO:0007669"/>
    <property type="project" value="UniProtKB-EC"/>
</dbReference>
<dbReference type="Pfam" id="PF00563">
    <property type="entry name" value="EAL"/>
    <property type="match status" value="1"/>
</dbReference>
<gene>
    <name evidence="3" type="primary">cdgJ_2</name>
    <name evidence="3" type="ORF">LMG28138_03274</name>
</gene>
<dbReference type="Gene3D" id="1.10.3210.10">
    <property type="entry name" value="Hypothetical protein af1432"/>
    <property type="match status" value="1"/>
</dbReference>
<protein>
    <submittedName>
        <fullName evidence="3">Cyclic di-GMP phosphodiesterase CdgJ</fullName>
        <ecNumber evidence="3">3.1.4.52</ecNumber>
    </submittedName>
</protein>
<evidence type="ECO:0000313" key="4">
    <source>
        <dbReference type="Proteomes" id="UP000494115"/>
    </source>
</evidence>
<dbReference type="RefSeq" id="WP_175105803.1">
    <property type="nucleotide sequence ID" value="NZ_CADIKM010000015.1"/>
</dbReference>
<dbReference type="SMART" id="SM00052">
    <property type="entry name" value="EAL"/>
    <property type="match status" value="1"/>
</dbReference>
<dbReference type="InterPro" id="IPR014408">
    <property type="entry name" value="dGMP_Pdiesterase_EAL/HD-GYP"/>
</dbReference>
<keyword evidence="3" id="KW-0378">Hydrolase</keyword>
<sequence>MQSVQQATESLIVEPVIAAARMERKLAQSALAYLGRQPILEHGGALHGYELLFRASGENRAVIKSDLEATAYVLARTFGEFGLADAIGPHLGYLNFSRELLFSDVVHLIPRKRFVLEILEDTAFDADLIRRCAELRKAGFRLAMDDVAGWTPELVDAIRHVDLVKVDFLACDRTRLPKLAGLLKRERKTMLAEKVETRADFDLAKLLGFDLFQGYFFARPQVLRTRCTGPAQRCVLNMLIALSREADIPEIEQALKRSPQLMMRVLRFANSTAYGASRRIASIREAILAVGTLKIARWVQLLVYADGSSLAPEADPLFQLVGTRARLMELLAGEFGAAADVNASVDAAFMAGVLSFAHVILDMPTPKLCSELGLAQPLRDALVDRQGRLGDMLKVTEAVERGDADAIAAGCEALGRLTPARVSTLSMRATAWTDMI</sequence>
<feature type="domain" description="EAL" evidence="1">
    <location>
        <begin position="1"/>
        <end position="234"/>
    </location>
</feature>
<dbReference type="Pfam" id="PF08668">
    <property type="entry name" value="HDOD"/>
    <property type="match status" value="1"/>
</dbReference>
<dbReference type="EC" id="3.1.4.52" evidence="3"/>
<proteinExistence type="predicted"/>
<dbReference type="PROSITE" id="PS51833">
    <property type="entry name" value="HDOD"/>
    <property type="match status" value="1"/>
</dbReference>
<evidence type="ECO:0000259" key="2">
    <source>
        <dbReference type="PROSITE" id="PS51833"/>
    </source>
</evidence>
<dbReference type="PROSITE" id="PS50883">
    <property type="entry name" value="EAL"/>
    <property type="match status" value="1"/>
</dbReference>
<name>A0A6S7BB19_9BURK</name>
<dbReference type="InterPro" id="IPR035919">
    <property type="entry name" value="EAL_sf"/>
</dbReference>
<dbReference type="Gene3D" id="3.20.20.450">
    <property type="entry name" value="EAL domain"/>
    <property type="match status" value="1"/>
</dbReference>
<dbReference type="Proteomes" id="UP000494115">
    <property type="component" value="Unassembled WGS sequence"/>
</dbReference>
<dbReference type="SUPFAM" id="SSF109604">
    <property type="entry name" value="HD-domain/PDEase-like"/>
    <property type="match status" value="1"/>
</dbReference>
<dbReference type="InterPro" id="IPR001633">
    <property type="entry name" value="EAL_dom"/>
</dbReference>
<dbReference type="InterPro" id="IPR013976">
    <property type="entry name" value="HDOD"/>
</dbReference>
<evidence type="ECO:0000259" key="1">
    <source>
        <dbReference type="PROSITE" id="PS50883"/>
    </source>
</evidence>